<name>A0ABP1PV93_9HEXA</name>
<dbReference type="Proteomes" id="UP001642540">
    <property type="component" value="Unassembled WGS sequence"/>
</dbReference>
<reference evidence="2 3" key="1">
    <citation type="submission" date="2024-08" db="EMBL/GenBank/DDBJ databases">
        <authorList>
            <person name="Cucini C."/>
            <person name="Frati F."/>
        </authorList>
    </citation>
    <scope>NUCLEOTIDE SEQUENCE [LARGE SCALE GENOMIC DNA]</scope>
</reference>
<gene>
    <name evidence="2" type="ORF">ODALV1_LOCUS3162</name>
</gene>
<evidence type="ECO:0000256" key="1">
    <source>
        <dbReference type="SAM" id="MobiDB-lite"/>
    </source>
</evidence>
<accession>A0ABP1PV93</accession>
<feature type="compositionally biased region" description="Basic and acidic residues" evidence="1">
    <location>
        <begin position="460"/>
        <end position="470"/>
    </location>
</feature>
<sequence>MNPSFVVNMNFNCLPVPPLHLSGGHGFILLPQYYGLVSGPGFHHHSSTAGTILPYIPNRVEVPFPTPPPAHQNLIPIYRSSSPALSLVKPKANYQEQPSRIGNFVESQATPLKPYGHPCGFKSIPPWTNWMNRRSENLSYLESRPMQYPRHQVEYGPRYLSASCFSPTGANERHRNQDPEWYSQSLNRVENWRNISREQENVGKMTEGAVAESTNYQAAAEPAGFVQPFSPQIAQCLDKPQINGTMNSKPTITNENSNTKSGTDDTQGFLEEMAKLRTVPLSVNQHLEMMDLLNGILGPTQAAKPNQRYGKMRQPLRTSYSLKRFYTDIVLRRFKQKQDRDEGLPHLISEGKRQHFESQMKWVAKINPYEFRKYFLRLVDEQSRKTANASFVIGTAEHFSHCHPRHEENMAVSSGSSAALVDSTGINEGGKAYDNTENSAANRYGPLMNGGEMQVPGENGEGHDRGKSLR</sequence>
<protein>
    <submittedName>
        <fullName evidence="2">Uncharacterized protein</fullName>
    </submittedName>
</protein>
<feature type="region of interest" description="Disordered" evidence="1">
    <location>
        <begin position="428"/>
        <end position="470"/>
    </location>
</feature>
<evidence type="ECO:0000313" key="2">
    <source>
        <dbReference type="EMBL" id="CAL8075402.1"/>
    </source>
</evidence>
<evidence type="ECO:0000313" key="3">
    <source>
        <dbReference type="Proteomes" id="UP001642540"/>
    </source>
</evidence>
<keyword evidence="3" id="KW-1185">Reference proteome</keyword>
<organism evidence="2 3">
    <name type="scientific">Orchesella dallaii</name>
    <dbReference type="NCBI Taxonomy" id="48710"/>
    <lineage>
        <taxon>Eukaryota</taxon>
        <taxon>Metazoa</taxon>
        <taxon>Ecdysozoa</taxon>
        <taxon>Arthropoda</taxon>
        <taxon>Hexapoda</taxon>
        <taxon>Collembola</taxon>
        <taxon>Entomobryomorpha</taxon>
        <taxon>Entomobryoidea</taxon>
        <taxon>Orchesellidae</taxon>
        <taxon>Orchesellinae</taxon>
        <taxon>Orchesella</taxon>
    </lineage>
</organism>
<proteinExistence type="predicted"/>
<dbReference type="EMBL" id="CAXLJM020000008">
    <property type="protein sequence ID" value="CAL8075402.1"/>
    <property type="molecule type" value="Genomic_DNA"/>
</dbReference>
<comment type="caution">
    <text evidence="2">The sequence shown here is derived from an EMBL/GenBank/DDBJ whole genome shotgun (WGS) entry which is preliminary data.</text>
</comment>